<dbReference type="OrthoDB" id="5400920at2759"/>
<dbReference type="GO" id="GO:0004674">
    <property type="term" value="F:protein serine/threonine kinase activity"/>
    <property type="evidence" value="ECO:0007669"/>
    <property type="project" value="TreeGrafter"/>
</dbReference>
<name>A0A0D2L2U7_9EURO</name>
<protein>
    <recommendedName>
        <fullName evidence="2">Protein kinase domain-containing protein</fullName>
    </recommendedName>
</protein>
<evidence type="ECO:0000313" key="3">
    <source>
        <dbReference type="EMBL" id="KIY03364.1"/>
    </source>
</evidence>
<evidence type="ECO:0000259" key="2">
    <source>
        <dbReference type="PROSITE" id="PS50011"/>
    </source>
</evidence>
<dbReference type="Pfam" id="PF00069">
    <property type="entry name" value="Pkinase"/>
    <property type="match status" value="1"/>
</dbReference>
<evidence type="ECO:0000256" key="1">
    <source>
        <dbReference type="SAM" id="MobiDB-lite"/>
    </source>
</evidence>
<dbReference type="EMBL" id="KN848062">
    <property type="protein sequence ID" value="KIY03364.1"/>
    <property type="molecule type" value="Genomic_DNA"/>
</dbReference>
<feature type="region of interest" description="Disordered" evidence="1">
    <location>
        <begin position="1"/>
        <end position="36"/>
    </location>
</feature>
<dbReference type="VEuPathDB" id="FungiDB:Z520_00055"/>
<dbReference type="PANTHER" id="PTHR24361">
    <property type="entry name" value="MITOGEN-ACTIVATED KINASE KINASE KINASE"/>
    <property type="match status" value="1"/>
</dbReference>
<dbReference type="SMART" id="SM00220">
    <property type="entry name" value="S_TKc"/>
    <property type="match status" value="1"/>
</dbReference>
<organism evidence="3 4">
    <name type="scientific">Fonsecaea multimorphosa CBS 102226</name>
    <dbReference type="NCBI Taxonomy" id="1442371"/>
    <lineage>
        <taxon>Eukaryota</taxon>
        <taxon>Fungi</taxon>
        <taxon>Dikarya</taxon>
        <taxon>Ascomycota</taxon>
        <taxon>Pezizomycotina</taxon>
        <taxon>Eurotiomycetes</taxon>
        <taxon>Chaetothyriomycetidae</taxon>
        <taxon>Chaetothyriales</taxon>
        <taxon>Herpotrichiellaceae</taxon>
        <taxon>Fonsecaea</taxon>
    </lineage>
</organism>
<feature type="compositionally biased region" description="Basic and acidic residues" evidence="1">
    <location>
        <begin position="10"/>
        <end position="27"/>
    </location>
</feature>
<reference evidence="3 4" key="1">
    <citation type="submission" date="2015-01" db="EMBL/GenBank/DDBJ databases">
        <title>The Genome Sequence of Fonsecaea multimorphosa CBS 102226.</title>
        <authorList>
            <consortium name="The Broad Institute Genomics Platform"/>
            <person name="Cuomo C."/>
            <person name="de Hoog S."/>
            <person name="Gorbushina A."/>
            <person name="Stielow B."/>
            <person name="Teixiera M."/>
            <person name="Abouelleil A."/>
            <person name="Chapman S.B."/>
            <person name="Priest M."/>
            <person name="Young S.K."/>
            <person name="Wortman J."/>
            <person name="Nusbaum C."/>
            <person name="Birren B."/>
        </authorList>
    </citation>
    <scope>NUCLEOTIDE SEQUENCE [LARGE SCALE GENOMIC DNA]</scope>
    <source>
        <strain evidence="3 4">CBS 102226</strain>
    </source>
</reference>
<keyword evidence="4" id="KW-1185">Reference proteome</keyword>
<dbReference type="InterPro" id="IPR011009">
    <property type="entry name" value="Kinase-like_dom_sf"/>
</dbReference>
<dbReference type="STRING" id="1442371.A0A0D2L2U7"/>
<dbReference type="RefSeq" id="XP_016637486.1">
    <property type="nucleotide sequence ID" value="XM_016770576.1"/>
</dbReference>
<feature type="region of interest" description="Disordered" evidence="1">
    <location>
        <begin position="350"/>
        <end position="373"/>
    </location>
</feature>
<dbReference type="InterPro" id="IPR000719">
    <property type="entry name" value="Prot_kinase_dom"/>
</dbReference>
<dbReference type="AlphaFoldDB" id="A0A0D2L2U7"/>
<dbReference type="GO" id="GO:0005737">
    <property type="term" value="C:cytoplasm"/>
    <property type="evidence" value="ECO:0007669"/>
    <property type="project" value="TreeGrafter"/>
</dbReference>
<feature type="domain" description="Protein kinase" evidence="2">
    <location>
        <begin position="65"/>
        <end position="339"/>
    </location>
</feature>
<accession>A0A0D2L2U7</accession>
<dbReference type="Proteomes" id="UP000053411">
    <property type="component" value="Unassembled WGS sequence"/>
</dbReference>
<sequence length="448" mass="51082">MDRSCSQLEPSDHEKRPARNLKGHDSEERDSEDLDLNKVPEIIQGLDASLLQGEISAQKAIDAVEAKGEHIARGHSGSVQKVKFRTQWLARKTIWLSIEDNHKAYSKEIECLEKLRRDPHWHVIQMRGHYIHPANEGHLLLSPLADCSLEQFVVRPLTVRDRLVMQRWFGCLSAGLKYIHGHRIKHKDIKLDNILVHGENVVITDFGIAHSFPGTSPSKGQSFGAWLYQAPEVIKGARRGRSQDVWSLICCFIEMASELFGGGRTELRTWCRAEDGWRFNFSEDHRRVELWLRDLLARSKAKEQRALLNLLLQEFEREEAKRPSASDLLDKLQDMRSFVGECCVMPDSARESAVGQPPPFLSQKGSKETARETAPEPVVAFINTFRKMVSTQRQPPSIQAGVDRLTAEAERQQVRSLRSVETKLLFYILPVKCNSADEYLTLCKVFVD</sequence>
<dbReference type="GO" id="GO:0005524">
    <property type="term" value="F:ATP binding"/>
    <property type="evidence" value="ECO:0007669"/>
    <property type="project" value="InterPro"/>
</dbReference>
<dbReference type="InterPro" id="IPR053235">
    <property type="entry name" value="Ser_Thr_kinase"/>
</dbReference>
<dbReference type="PROSITE" id="PS50011">
    <property type="entry name" value="PROTEIN_KINASE_DOM"/>
    <property type="match status" value="1"/>
</dbReference>
<dbReference type="CDD" id="cd00180">
    <property type="entry name" value="PKc"/>
    <property type="match status" value="1"/>
</dbReference>
<dbReference type="Gene3D" id="1.10.510.10">
    <property type="entry name" value="Transferase(Phosphotransferase) domain 1"/>
    <property type="match status" value="1"/>
</dbReference>
<evidence type="ECO:0000313" key="4">
    <source>
        <dbReference type="Proteomes" id="UP000053411"/>
    </source>
</evidence>
<proteinExistence type="predicted"/>
<dbReference type="PROSITE" id="PS00108">
    <property type="entry name" value="PROTEIN_KINASE_ST"/>
    <property type="match status" value="1"/>
</dbReference>
<dbReference type="GeneID" id="27705801"/>
<gene>
    <name evidence="3" type="ORF">Z520_00055</name>
</gene>
<dbReference type="InterPro" id="IPR008271">
    <property type="entry name" value="Ser/Thr_kinase_AS"/>
</dbReference>
<dbReference type="SUPFAM" id="SSF56112">
    <property type="entry name" value="Protein kinase-like (PK-like)"/>
    <property type="match status" value="1"/>
</dbReference>